<protein>
    <submittedName>
        <fullName evidence="1">(northern house mosquito) hypothetical protein</fullName>
    </submittedName>
</protein>
<organism evidence="1">
    <name type="scientific">Culex pipiens</name>
    <name type="common">House mosquito</name>
    <dbReference type="NCBI Taxonomy" id="7175"/>
    <lineage>
        <taxon>Eukaryota</taxon>
        <taxon>Metazoa</taxon>
        <taxon>Ecdysozoa</taxon>
        <taxon>Arthropoda</taxon>
        <taxon>Hexapoda</taxon>
        <taxon>Insecta</taxon>
        <taxon>Pterygota</taxon>
        <taxon>Neoptera</taxon>
        <taxon>Endopterygota</taxon>
        <taxon>Diptera</taxon>
        <taxon>Nematocera</taxon>
        <taxon>Culicoidea</taxon>
        <taxon>Culicidae</taxon>
        <taxon>Culicinae</taxon>
        <taxon>Culicini</taxon>
        <taxon>Culex</taxon>
        <taxon>Culex</taxon>
    </lineage>
</organism>
<accession>A0A8D8BZI9</accession>
<name>A0A8D8BZI9_CULPI</name>
<reference evidence="1" key="1">
    <citation type="submission" date="2021-05" db="EMBL/GenBank/DDBJ databases">
        <authorList>
            <person name="Alioto T."/>
            <person name="Alioto T."/>
            <person name="Gomez Garrido J."/>
        </authorList>
    </citation>
    <scope>NUCLEOTIDE SEQUENCE</scope>
</reference>
<dbReference type="AlphaFoldDB" id="A0A8D8BZI9"/>
<evidence type="ECO:0000313" key="1">
    <source>
        <dbReference type="EMBL" id="CAG6483304.1"/>
    </source>
</evidence>
<sequence>MFSCLCWAFGDAAAVSSGGGQFGTLGGYVEFRDGFWFELLAHILSKVTVDEMQLANLLVPQAGQEKVRLPFLERTAAGWRNREELQRRRFFVVRTRRHNALHHFTSFNSNLLLNLPKLTKLC</sequence>
<proteinExistence type="predicted"/>
<dbReference type="EMBL" id="HBUE01095827">
    <property type="protein sequence ID" value="CAG6483304.1"/>
    <property type="molecule type" value="Transcribed_RNA"/>
</dbReference>